<name>A0A7G8PB09_9MYCO</name>
<dbReference type="AlphaFoldDB" id="A0A7G8PB09"/>
<evidence type="ECO:0008006" key="4">
    <source>
        <dbReference type="Google" id="ProtNLM"/>
    </source>
</evidence>
<reference evidence="1 3" key="1">
    <citation type="submission" date="2020-07" db="EMBL/GenBank/DDBJ databases">
        <title>Draft genome sequence of four isobutane-metabolizing strains capable of cometabolically degrading diverse ether contaminants.</title>
        <authorList>
            <person name="Chen W."/>
            <person name="Faulkner N."/>
            <person name="Smith C."/>
            <person name="Hyman M."/>
        </authorList>
    </citation>
    <scope>NUCLEOTIDE SEQUENCE [LARGE SCALE GENOMIC DNA]</scope>
    <source>
        <strain evidence="1 3">2A</strain>
    </source>
</reference>
<gene>
    <name evidence="2" type="ORF">HZU40_09675</name>
    <name evidence="1" type="ORF">HZU40_25545</name>
</gene>
<organism evidence="1 3">
    <name type="scientific">Mycolicibacterium fluoranthenivorans</name>
    <dbReference type="NCBI Taxonomy" id="258505"/>
    <lineage>
        <taxon>Bacteria</taxon>
        <taxon>Bacillati</taxon>
        <taxon>Actinomycetota</taxon>
        <taxon>Actinomycetes</taxon>
        <taxon>Mycobacteriales</taxon>
        <taxon>Mycobacteriaceae</taxon>
        <taxon>Mycolicibacterium</taxon>
    </lineage>
</organism>
<dbReference type="RefSeq" id="WP_187096238.1">
    <property type="nucleotide sequence ID" value="NZ_CP059894.1"/>
</dbReference>
<proteinExistence type="predicted"/>
<dbReference type="KEGG" id="mflu:HZU40_09675"/>
<dbReference type="KEGG" id="mflu:HZU40_25545"/>
<evidence type="ECO:0000313" key="1">
    <source>
        <dbReference type="EMBL" id="QNJ91525.1"/>
    </source>
</evidence>
<sequence length="62" mass="6634">MYDLYAEDFVPVAECAQRLGMSEQTIRKLVSARILKAKWDGPLLVVQPALIAGITTGPGACG</sequence>
<evidence type="ECO:0000313" key="2">
    <source>
        <dbReference type="EMBL" id="QNJ94501.1"/>
    </source>
</evidence>
<protein>
    <recommendedName>
        <fullName evidence="4">Helix-turn-helix domain-containing protein</fullName>
    </recommendedName>
</protein>
<dbReference type="EMBL" id="CP059894">
    <property type="protein sequence ID" value="QNJ94501.1"/>
    <property type="molecule type" value="Genomic_DNA"/>
</dbReference>
<evidence type="ECO:0000313" key="3">
    <source>
        <dbReference type="Proteomes" id="UP000515498"/>
    </source>
</evidence>
<dbReference type="EMBL" id="CP059894">
    <property type="protein sequence ID" value="QNJ91525.1"/>
    <property type="molecule type" value="Genomic_DNA"/>
</dbReference>
<accession>A0A7G8PB09</accession>
<dbReference type="Proteomes" id="UP000515498">
    <property type="component" value="Chromosome"/>
</dbReference>